<organism evidence="3 4">
    <name type="scientific">Amnibacterium setariae</name>
    <dbReference type="NCBI Taxonomy" id="2306585"/>
    <lineage>
        <taxon>Bacteria</taxon>
        <taxon>Bacillati</taxon>
        <taxon>Actinomycetota</taxon>
        <taxon>Actinomycetes</taxon>
        <taxon>Micrococcales</taxon>
        <taxon>Microbacteriaceae</taxon>
        <taxon>Amnibacterium</taxon>
    </lineage>
</organism>
<protein>
    <submittedName>
        <fullName evidence="3">Uncharacterized protein</fullName>
    </submittedName>
</protein>
<accession>A0A3A1TWG4</accession>
<feature type="coiled-coil region" evidence="1">
    <location>
        <begin position="12"/>
        <end position="50"/>
    </location>
</feature>
<keyword evidence="1" id="KW-0175">Coiled coil</keyword>
<gene>
    <name evidence="3" type="ORF">D1781_16210</name>
</gene>
<reference evidence="4" key="1">
    <citation type="submission" date="2018-09" db="EMBL/GenBank/DDBJ databases">
        <authorList>
            <person name="Kim I."/>
        </authorList>
    </citation>
    <scope>NUCLEOTIDE SEQUENCE [LARGE SCALE GENOMIC DNA]</scope>
    <source>
        <strain evidence="4">DD4a</strain>
    </source>
</reference>
<feature type="compositionally biased region" description="Low complexity" evidence="2">
    <location>
        <begin position="167"/>
        <end position="177"/>
    </location>
</feature>
<proteinExistence type="predicted"/>
<sequence length="189" mass="21135">MNFTYPGAMTAIEEVLRQLREERVERARALAETDQLIEGLEHRVDRFRLRETLKAPDDHGQAVADADDAGQEADAEPSGNRALVLSVFEGSPGQGLKTGDVYHALLRRGWTTKSADPRGFVSNLLSRMASEDFLERTGHGEYRLPGAESRVENGSERLVERDRLQFQPQVQAPVQPQLRASWQTPRVSA</sequence>
<evidence type="ECO:0000313" key="4">
    <source>
        <dbReference type="Proteomes" id="UP000265742"/>
    </source>
</evidence>
<feature type="compositionally biased region" description="Acidic residues" evidence="2">
    <location>
        <begin position="65"/>
        <end position="75"/>
    </location>
</feature>
<feature type="compositionally biased region" description="Polar residues" evidence="2">
    <location>
        <begin position="178"/>
        <end position="189"/>
    </location>
</feature>
<comment type="caution">
    <text evidence="3">The sequence shown here is derived from an EMBL/GenBank/DDBJ whole genome shotgun (WGS) entry which is preliminary data.</text>
</comment>
<keyword evidence="4" id="KW-1185">Reference proteome</keyword>
<dbReference type="EMBL" id="QXTG01000003">
    <property type="protein sequence ID" value="RIX26478.1"/>
    <property type="molecule type" value="Genomic_DNA"/>
</dbReference>
<evidence type="ECO:0000256" key="1">
    <source>
        <dbReference type="SAM" id="Coils"/>
    </source>
</evidence>
<feature type="region of interest" description="Disordered" evidence="2">
    <location>
        <begin position="167"/>
        <end position="189"/>
    </location>
</feature>
<dbReference type="Proteomes" id="UP000265742">
    <property type="component" value="Unassembled WGS sequence"/>
</dbReference>
<dbReference type="AlphaFoldDB" id="A0A3A1TWG4"/>
<name>A0A3A1TWG4_9MICO</name>
<evidence type="ECO:0000256" key="2">
    <source>
        <dbReference type="SAM" id="MobiDB-lite"/>
    </source>
</evidence>
<evidence type="ECO:0000313" key="3">
    <source>
        <dbReference type="EMBL" id="RIX26478.1"/>
    </source>
</evidence>
<feature type="region of interest" description="Disordered" evidence="2">
    <location>
        <begin position="58"/>
        <end position="78"/>
    </location>
</feature>